<dbReference type="RefSeq" id="WP_188881447.1">
    <property type="nucleotide sequence ID" value="NZ_BMOY01000010.1"/>
</dbReference>
<keyword evidence="2" id="KW-1185">Reference proteome</keyword>
<evidence type="ECO:0000313" key="1">
    <source>
        <dbReference type="EMBL" id="GGJ02162.1"/>
    </source>
</evidence>
<evidence type="ECO:0008006" key="3">
    <source>
        <dbReference type="Google" id="ProtNLM"/>
    </source>
</evidence>
<name>A0A917K8P3_9BACL</name>
<proteinExistence type="predicted"/>
<reference evidence="1" key="1">
    <citation type="journal article" date="2014" name="Int. J. Syst. Evol. Microbiol.">
        <title>Complete genome sequence of Corynebacterium casei LMG S-19264T (=DSM 44701T), isolated from a smear-ripened cheese.</title>
        <authorList>
            <consortium name="US DOE Joint Genome Institute (JGI-PGF)"/>
            <person name="Walter F."/>
            <person name="Albersmeier A."/>
            <person name="Kalinowski J."/>
            <person name="Ruckert C."/>
        </authorList>
    </citation>
    <scope>NUCLEOTIDE SEQUENCE</scope>
    <source>
        <strain evidence="1">JCM 18487</strain>
    </source>
</reference>
<gene>
    <name evidence="1" type="ORF">GCM10010885_09350</name>
</gene>
<dbReference type="AlphaFoldDB" id="A0A917K8P3"/>
<accession>A0A917K8P3</accession>
<dbReference type="EMBL" id="BMOY01000010">
    <property type="protein sequence ID" value="GGJ02162.1"/>
    <property type="molecule type" value="Genomic_DNA"/>
</dbReference>
<organism evidence="1 2">
    <name type="scientific">Alicyclobacillus cellulosilyticus</name>
    <dbReference type="NCBI Taxonomy" id="1003997"/>
    <lineage>
        <taxon>Bacteria</taxon>
        <taxon>Bacillati</taxon>
        <taxon>Bacillota</taxon>
        <taxon>Bacilli</taxon>
        <taxon>Bacillales</taxon>
        <taxon>Alicyclobacillaceae</taxon>
        <taxon>Alicyclobacillus</taxon>
    </lineage>
</organism>
<dbReference type="Proteomes" id="UP000637695">
    <property type="component" value="Unassembled WGS sequence"/>
</dbReference>
<protein>
    <recommendedName>
        <fullName evidence="3">DUF4177 domain-containing protein</fullName>
    </recommendedName>
</protein>
<evidence type="ECO:0000313" key="2">
    <source>
        <dbReference type="Proteomes" id="UP000637695"/>
    </source>
</evidence>
<sequence>MTKWEYTTCTPGELAARGEQGWELVTVIVQDGQAVCYLKRPLPSLSERITLEQRRAYVGGEPAR</sequence>
<reference evidence="1" key="2">
    <citation type="submission" date="2020-09" db="EMBL/GenBank/DDBJ databases">
        <authorList>
            <person name="Sun Q."/>
            <person name="Ohkuma M."/>
        </authorList>
    </citation>
    <scope>NUCLEOTIDE SEQUENCE</scope>
    <source>
        <strain evidence="1">JCM 18487</strain>
    </source>
</reference>
<comment type="caution">
    <text evidence="1">The sequence shown here is derived from an EMBL/GenBank/DDBJ whole genome shotgun (WGS) entry which is preliminary data.</text>
</comment>